<dbReference type="Proteomes" id="UP000585609">
    <property type="component" value="Unassembled WGS sequence"/>
</dbReference>
<gene>
    <name evidence="2" type="ORF">HKBW3S09_01021</name>
    <name evidence="3" type="ORF">HKBW3S34_01494</name>
    <name evidence="4" type="ORF">HKBW3S47_01115</name>
</gene>
<dbReference type="EMBL" id="BLSD01000051">
    <property type="protein sequence ID" value="GFP39416.1"/>
    <property type="molecule type" value="Genomic_DNA"/>
</dbReference>
<dbReference type="EMBL" id="BLRW01000134">
    <property type="protein sequence ID" value="GFP23556.1"/>
    <property type="molecule type" value="Genomic_DNA"/>
</dbReference>
<evidence type="ECO:0000313" key="6">
    <source>
        <dbReference type="Proteomes" id="UP000585609"/>
    </source>
</evidence>
<evidence type="ECO:0000313" key="2">
    <source>
        <dbReference type="EMBL" id="GFP23556.1"/>
    </source>
</evidence>
<dbReference type="Pfam" id="PF10263">
    <property type="entry name" value="SprT-like"/>
    <property type="match status" value="1"/>
</dbReference>
<dbReference type="GO" id="GO:0006950">
    <property type="term" value="P:response to stress"/>
    <property type="evidence" value="ECO:0007669"/>
    <property type="project" value="UniProtKB-ARBA"/>
</dbReference>
<name>A0A6V8Q7N1_9ACTN</name>
<dbReference type="Proteomes" id="UP000569018">
    <property type="component" value="Unassembled WGS sequence"/>
</dbReference>
<dbReference type="Proteomes" id="UP000588083">
    <property type="component" value="Unassembled WGS sequence"/>
</dbReference>
<evidence type="ECO:0000259" key="1">
    <source>
        <dbReference type="Pfam" id="PF10263"/>
    </source>
</evidence>
<dbReference type="InterPro" id="IPR006640">
    <property type="entry name" value="SprT-like_domain"/>
</dbReference>
<accession>A0A6V8Q7N1</accession>
<evidence type="ECO:0000313" key="4">
    <source>
        <dbReference type="EMBL" id="GFP39416.1"/>
    </source>
</evidence>
<dbReference type="EMBL" id="BLRZ01000078">
    <property type="protein sequence ID" value="GFP30574.1"/>
    <property type="molecule type" value="Genomic_DNA"/>
</dbReference>
<keyword evidence="7" id="KW-1185">Reference proteome</keyword>
<reference evidence="5 6" key="1">
    <citation type="journal article" date="2020" name="Front. Microbiol.">
        <title>Single-cell genomics of novel Actinobacteria with the Wood-Ljungdahl pathway discovered in a serpentinizing system.</title>
        <authorList>
            <person name="Merino N."/>
            <person name="Kawai M."/>
            <person name="Boyd E.S."/>
            <person name="Colman D.R."/>
            <person name="McGlynn S.E."/>
            <person name="Nealson K.H."/>
            <person name="Kurokawa K."/>
            <person name="Hongoh Y."/>
        </authorList>
    </citation>
    <scope>NUCLEOTIDE SEQUENCE [LARGE SCALE GENOMIC DNA]</scope>
    <source>
        <strain evidence="2 6">S09_30</strain>
        <strain evidence="3 7">S34</strain>
        <strain evidence="4 5">S47</strain>
    </source>
</reference>
<protein>
    <recommendedName>
        <fullName evidence="1">SprT-like domain-containing protein</fullName>
    </recommendedName>
</protein>
<evidence type="ECO:0000313" key="3">
    <source>
        <dbReference type="EMBL" id="GFP30574.1"/>
    </source>
</evidence>
<feature type="domain" description="SprT-like" evidence="1">
    <location>
        <begin position="2"/>
        <end position="71"/>
    </location>
</feature>
<proteinExistence type="predicted"/>
<organism evidence="4 5">
    <name type="scientific">Candidatus Hakubella thermalkaliphila</name>
    <dbReference type="NCBI Taxonomy" id="2754717"/>
    <lineage>
        <taxon>Bacteria</taxon>
        <taxon>Bacillati</taxon>
        <taxon>Actinomycetota</taxon>
        <taxon>Actinomycetota incertae sedis</taxon>
        <taxon>Candidatus Hakubellales</taxon>
        <taxon>Candidatus Hakubellaceae</taxon>
        <taxon>Candidatus Hakubella</taxon>
    </lineage>
</organism>
<dbReference type="AlphaFoldDB" id="A0A6V8Q7N1"/>
<sequence length="73" mass="8770">MELSRRMRRTQGLSIPSQRVIRLSLSHLKELGWETMEATLRHEMVHCWLFERGRPWGHSPEFKAKLKQVEEDI</sequence>
<evidence type="ECO:0000313" key="7">
    <source>
        <dbReference type="Proteomes" id="UP000588083"/>
    </source>
</evidence>
<evidence type="ECO:0000313" key="5">
    <source>
        <dbReference type="Proteomes" id="UP000569018"/>
    </source>
</evidence>
<comment type="caution">
    <text evidence="4">The sequence shown here is derived from an EMBL/GenBank/DDBJ whole genome shotgun (WGS) entry which is preliminary data.</text>
</comment>